<evidence type="ECO:0000256" key="1">
    <source>
        <dbReference type="HAMAP-Rule" id="MF_02130"/>
    </source>
</evidence>
<evidence type="ECO:0000313" key="5">
    <source>
        <dbReference type="Proteomes" id="UP000070035"/>
    </source>
</evidence>
<accession>A0A133V678</accession>
<comment type="similarity">
    <text evidence="1">Belongs to the archaeal dihydroneopterin aldolase family.</text>
</comment>
<dbReference type="InterPro" id="IPR007181">
    <property type="entry name" value="MtpD_C"/>
</dbReference>
<dbReference type="Pfam" id="PF04038">
    <property type="entry name" value="DHNA"/>
    <property type="match status" value="1"/>
</dbReference>
<dbReference type="Proteomes" id="UP000070035">
    <property type="component" value="Unassembled WGS sequence"/>
</dbReference>
<gene>
    <name evidence="1" type="primary">mptD</name>
    <name evidence="4" type="ORF">AKJ44_01830</name>
</gene>
<keyword evidence="5" id="KW-1185">Reference proteome</keyword>
<dbReference type="InterPro" id="IPR027508">
    <property type="entry name" value="DHN_aldolase_MptD"/>
</dbReference>
<dbReference type="AlphaFoldDB" id="A0A133V678"/>
<feature type="binding site" evidence="1">
    <location>
        <position position="27"/>
    </location>
    <ligand>
        <name>substrate</name>
    </ligand>
</feature>
<comment type="catalytic activity">
    <reaction evidence="1">
        <text>7,8-dihydroneopterin = 6-hydroxymethyl-7,8-dihydropterin + glycolaldehyde</text>
        <dbReference type="Rhea" id="RHEA:10540"/>
        <dbReference type="ChEBI" id="CHEBI:17001"/>
        <dbReference type="ChEBI" id="CHEBI:17071"/>
        <dbReference type="ChEBI" id="CHEBI:44841"/>
        <dbReference type="EC" id="4.1.2.25"/>
    </reaction>
</comment>
<dbReference type="EMBL" id="LHXY01000020">
    <property type="protein sequence ID" value="KXB01941.1"/>
    <property type="molecule type" value="Genomic_DNA"/>
</dbReference>
<evidence type="ECO:0000313" key="4">
    <source>
        <dbReference type="EMBL" id="KXB01941.1"/>
    </source>
</evidence>
<dbReference type="EC" id="4.1.2.25" evidence="1"/>
<feature type="region of interest" description="Disordered" evidence="2">
    <location>
        <begin position="58"/>
        <end position="82"/>
    </location>
</feature>
<sequence length="127" mass="14242">MPKNPQEDPAKEHFDSNTTDRERAIFEGAITLGAIYHQFVGAPIHDPKVLERAMEKTATAQPFTESAEVKITSDSGKKEPPYEYPELTGKMLEIGILAKYGEAQVELGMQYVPELDYPLMFIKTLNP</sequence>
<evidence type="ECO:0000256" key="2">
    <source>
        <dbReference type="SAM" id="MobiDB-lite"/>
    </source>
</evidence>
<feature type="domain" description="Dihydroneopterin aldolase MtpD C-terminal" evidence="3">
    <location>
        <begin position="19"/>
        <end position="123"/>
    </location>
</feature>
<proteinExistence type="inferred from homology"/>
<dbReference type="InterPro" id="IPR036839">
    <property type="entry name" value="MptD_sf"/>
</dbReference>
<name>A0A133V678_9EURY</name>
<keyword evidence="1" id="KW-0456">Lyase</keyword>
<reference evidence="4 5" key="1">
    <citation type="journal article" date="2016" name="Sci. Rep.">
        <title>Metabolic traits of an uncultured archaeal lineage -MSBL1- from brine pools of the Red Sea.</title>
        <authorList>
            <person name="Mwirichia R."/>
            <person name="Alam I."/>
            <person name="Rashid M."/>
            <person name="Vinu M."/>
            <person name="Ba-Alawi W."/>
            <person name="Anthony Kamau A."/>
            <person name="Kamanda Ngugi D."/>
            <person name="Goker M."/>
            <person name="Klenk H.P."/>
            <person name="Bajic V."/>
            <person name="Stingl U."/>
        </authorList>
    </citation>
    <scope>NUCLEOTIDE SEQUENCE [LARGE SCALE GENOMIC DNA]</scope>
    <source>
        <strain evidence="4">SCGC-AAA261F17</strain>
    </source>
</reference>
<feature type="region of interest" description="Disordered" evidence="2">
    <location>
        <begin position="1"/>
        <end position="20"/>
    </location>
</feature>
<comment type="function">
    <text evidence="1">Catalyzes the conversion of 7,8-dihydroneopterin (H2Neo) to 6-hydroxymethyl-7,8-dihydropterin (6-HMD).</text>
</comment>
<protein>
    <recommendedName>
        <fullName evidence="1">Dihydroneopterin aldolase</fullName>
        <shortName evidence="1">DHNA</shortName>
        <ecNumber evidence="1">4.1.2.25</ecNumber>
    </recommendedName>
    <alternativeName>
        <fullName evidence="1">7,8-dihydroneopterin aldolase</fullName>
    </alternativeName>
</protein>
<evidence type="ECO:0000259" key="3">
    <source>
        <dbReference type="Pfam" id="PF04038"/>
    </source>
</evidence>
<dbReference type="HAMAP" id="MF_02130">
    <property type="entry name" value="DHNA_arch"/>
    <property type="match status" value="1"/>
</dbReference>
<comment type="caution">
    <text evidence="4">The sequence shown here is derived from an EMBL/GenBank/DDBJ whole genome shotgun (WGS) entry which is preliminary data.</text>
</comment>
<dbReference type="SUPFAM" id="SSF143560">
    <property type="entry name" value="MK0786-like"/>
    <property type="match status" value="1"/>
</dbReference>
<feature type="binding site" evidence="1">
    <location>
        <position position="120"/>
    </location>
    <ligand>
        <name>substrate</name>
    </ligand>
</feature>
<organism evidence="4 5">
    <name type="scientific">candidate division MSBL1 archaeon SCGC-AAA261F17</name>
    <dbReference type="NCBI Taxonomy" id="1698274"/>
    <lineage>
        <taxon>Archaea</taxon>
        <taxon>Methanobacteriati</taxon>
        <taxon>Methanobacteriota</taxon>
        <taxon>candidate division MSBL1</taxon>
    </lineage>
</organism>
<dbReference type="Gene3D" id="3.30.1300.20">
    <property type="entry name" value="7,8-dihydroneopterin aldolase (MptD)"/>
    <property type="match status" value="1"/>
</dbReference>
<comment type="subunit">
    <text evidence="1">Homotetramer.</text>
</comment>
<dbReference type="GO" id="GO:0004150">
    <property type="term" value="F:dihydroneopterin aldolase activity"/>
    <property type="evidence" value="ECO:0007669"/>
    <property type="project" value="UniProtKB-UniRule"/>
</dbReference>